<comment type="caution">
    <text evidence="2">The sequence shown here is derived from an EMBL/GenBank/DDBJ whole genome shotgun (WGS) entry which is preliminary data.</text>
</comment>
<keyword evidence="3" id="KW-1185">Reference proteome</keyword>
<protein>
    <submittedName>
        <fullName evidence="2">Uncharacterized protein</fullName>
    </submittedName>
</protein>
<dbReference type="Proteomes" id="UP000825729">
    <property type="component" value="Unassembled WGS sequence"/>
</dbReference>
<organism evidence="2 3">
    <name type="scientific">Aristolochia fimbriata</name>
    <name type="common">White veined hardy Dutchman's pipe vine</name>
    <dbReference type="NCBI Taxonomy" id="158543"/>
    <lineage>
        <taxon>Eukaryota</taxon>
        <taxon>Viridiplantae</taxon>
        <taxon>Streptophyta</taxon>
        <taxon>Embryophyta</taxon>
        <taxon>Tracheophyta</taxon>
        <taxon>Spermatophyta</taxon>
        <taxon>Magnoliopsida</taxon>
        <taxon>Magnoliidae</taxon>
        <taxon>Piperales</taxon>
        <taxon>Aristolochiaceae</taxon>
        <taxon>Aristolochia</taxon>
    </lineage>
</organism>
<feature type="compositionally biased region" description="Polar residues" evidence="1">
    <location>
        <begin position="111"/>
        <end position="123"/>
    </location>
</feature>
<name>A0AAV7EBN5_ARIFI</name>
<evidence type="ECO:0000313" key="3">
    <source>
        <dbReference type="Proteomes" id="UP000825729"/>
    </source>
</evidence>
<proteinExistence type="predicted"/>
<gene>
    <name evidence="2" type="ORF">H6P81_011653</name>
</gene>
<dbReference type="AlphaFoldDB" id="A0AAV7EBN5"/>
<evidence type="ECO:0000256" key="1">
    <source>
        <dbReference type="SAM" id="MobiDB-lite"/>
    </source>
</evidence>
<dbReference type="EMBL" id="JAINDJ010000005">
    <property type="protein sequence ID" value="KAG9445525.1"/>
    <property type="molecule type" value="Genomic_DNA"/>
</dbReference>
<accession>A0AAV7EBN5</accession>
<feature type="region of interest" description="Disordered" evidence="1">
    <location>
        <begin position="111"/>
        <end position="130"/>
    </location>
</feature>
<evidence type="ECO:0000313" key="2">
    <source>
        <dbReference type="EMBL" id="KAG9445525.1"/>
    </source>
</evidence>
<reference evidence="2 3" key="1">
    <citation type="submission" date="2021-07" db="EMBL/GenBank/DDBJ databases">
        <title>The Aristolochia fimbriata genome: insights into angiosperm evolution, floral development and chemical biosynthesis.</title>
        <authorList>
            <person name="Jiao Y."/>
        </authorList>
    </citation>
    <scope>NUCLEOTIDE SEQUENCE [LARGE SCALE GENOMIC DNA]</scope>
    <source>
        <strain evidence="2">IBCAS-2021</strain>
        <tissue evidence="2">Leaf</tissue>
    </source>
</reference>
<sequence>MCVGRGLPRATTKDKLRHLPHRRTIEQLDTRNDGDFDALDMERALVRALSVTRPACTSPLLPHSAPRLLVALQEFKHKRDKKSVLCLIKPITPPDLDRPTASVSVQQLQQNRCKSQTNTSSDLISHYRKV</sequence>